<keyword evidence="2" id="KW-1185">Reference proteome</keyword>
<evidence type="ECO:0000313" key="2">
    <source>
        <dbReference type="Proteomes" id="UP000745764"/>
    </source>
</evidence>
<dbReference type="Proteomes" id="UP000745764">
    <property type="component" value="Unassembled WGS sequence"/>
</dbReference>
<comment type="caution">
    <text evidence="1">The sequence shown here is derived from an EMBL/GenBank/DDBJ whole genome shotgun (WGS) entry which is preliminary data.</text>
</comment>
<dbReference type="EMBL" id="CAINUL010000001">
    <property type="protein sequence ID" value="CAD0105902.1"/>
    <property type="molecule type" value="Genomic_DNA"/>
</dbReference>
<dbReference type="AlphaFoldDB" id="A0A9N8KAG4"/>
<proteinExistence type="predicted"/>
<gene>
    <name evidence="1" type="ORF">AWRI4620_LOCUS157</name>
</gene>
<accession>A0A9N8KAG4</accession>
<sequence length="143" mass="15952">MSLPQALHLSATLALVRSKPKHLTIQTLRASIETIHHEGQTLRHLNHSALWQKQHDSLHKVLGKEQDAMFVLQKENEALQAQITQLSARSKPGRKRKMAEQEEPETVKKIKAASIAIAEFGSAADVDPGLDSLRHVNFNADPF</sequence>
<organism evidence="1 2">
    <name type="scientific">Aureobasidium uvarum</name>
    <dbReference type="NCBI Taxonomy" id="2773716"/>
    <lineage>
        <taxon>Eukaryota</taxon>
        <taxon>Fungi</taxon>
        <taxon>Dikarya</taxon>
        <taxon>Ascomycota</taxon>
        <taxon>Pezizomycotina</taxon>
        <taxon>Dothideomycetes</taxon>
        <taxon>Dothideomycetidae</taxon>
        <taxon>Dothideales</taxon>
        <taxon>Saccotheciaceae</taxon>
        <taxon>Aureobasidium</taxon>
    </lineage>
</organism>
<name>A0A9N8KAG4_9PEZI</name>
<evidence type="ECO:0000313" key="1">
    <source>
        <dbReference type="EMBL" id="CAD0105902.1"/>
    </source>
</evidence>
<protein>
    <submittedName>
        <fullName evidence="1">Uncharacterized protein</fullName>
    </submittedName>
</protein>
<reference evidence="1" key="1">
    <citation type="submission" date="2020-06" db="EMBL/GenBank/DDBJ databases">
        <authorList>
            <person name="Onetto C."/>
        </authorList>
    </citation>
    <scope>NUCLEOTIDE SEQUENCE</scope>
</reference>